<evidence type="ECO:0000256" key="2">
    <source>
        <dbReference type="ARBA" id="ARBA00012729"/>
    </source>
</evidence>
<dbReference type="InterPro" id="IPR017853">
    <property type="entry name" value="GH"/>
</dbReference>
<evidence type="ECO:0000313" key="5">
    <source>
        <dbReference type="Proteomes" id="UP000722485"/>
    </source>
</evidence>
<sequence length="519" mass="57523">MNRECNVWEPFMIDATKWTHLNYAFALIDESTYEIAQMNTFDTALYGKLTDLKSKNPILKVYISVGGWDAGSATFSAMVSTKANRATFIRSTIKFMKTYIFDGIDINWAYPTAKDRGGEDADFENFVTFLAELRDAFGDGYGITVALPSSYWYLKGFDIANMEQHVDWFNLMSHDIHGKWDGKKEFIPSVVQAHTNLTEIKDSLNLLWRNSINPNKVVLGLGFYGRSFTLEDVRCKEPGCPFSGAGELGKCTDTAGILSLHEIKDIMEGKSLEPVQDGEAAVKYISWDGDQWVSYDDSETFAMKLSYAKILCLGGTSVWALDLDALVVDEGIDSLLESDSRLPAKLRSAVSYENGLSMGMFWTPCFPPTAENPCPDGFSPLIWAHGKVFDADLSHVSGMGCYGGGRHGYHRALCVEGLVEAACQWGPGSQSKACNSKCPTGYITLTKNSHMAGQDTGYSKTLYNDYANQYFSGGLGQKVTFGNSRSYSYVSDDENSVEVRAHNALRERQLEARSAYSDV</sequence>
<evidence type="ECO:0000256" key="1">
    <source>
        <dbReference type="ARBA" id="ARBA00008682"/>
    </source>
</evidence>
<dbReference type="SMART" id="SM00636">
    <property type="entry name" value="Glyco_18"/>
    <property type="match status" value="1"/>
</dbReference>
<feature type="domain" description="GH18" evidence="3">
    <location>
        <begin position="1"/>
        <end position="338"/>
    </location>
</feature>
<dbReference type="SUPFAM" id="SSF51445">
    <property type="entry name" value="(Trans)glycosidases"/>
    <property type="match status" value="1"/>
</dbReference>
<dbReference type="GO" id="GO:0005975">
    <property type="term" value="P:carbohydrate metabolic process"/>
    <property type="evidence" value="ECO:0007669"/>
    <property type="project" value="InterPro"/>
</dbReference>
<dbReference type="Pfam" id="PF00704">
    <property type="entry name" value="Glyco_hydro_18"/>
    <property type="match status" value="1"/>
</dbReference>
<dbReference type="PANTHER" id="PTHR11177:SF402">
    <property type="entry name" value="CHITINASE"/>
    <property type="match status" value="1"/>
</dbReference>
<dbReference type="SUPFAM" id="SSF54556">
    <property type="entry name" value="Chitinase insertion domain"/>
    <property type="match status" value="1"/>
</dbReference>
<dbReference type="Proteomes" id="UP000722485">
    <property type="component" value="Unassembled WGS sequence"/>
</dbReference>
<evidence type="ECO:0000259" key="3">
    <source>
        <dbReference type="PROSITE" id="PS51910"/>
    </source>
</evidence>
<dbReference type="AlphaFoldDB" id="A0A9P5HIF1"/>
<comment type="similarity">
    <text evidence="1">Belongs to the glycosyl hydrolase 18 family. Chitinase class V subfamily.</text>
</comment>
<dbReference type="OrthoDB" id="73875at2759"/>
<dbReference type="EC" id="3.2.1.14" evidence="2"/>
<dbReference type="InterPro" id="IPR029070">
    <property type="entry name" value="Chitinase_insertion_sf"/>
</dbReference>
<protein>
    <recommendedName>
        <fullName evidence="2">chitinase</fullName>
        <ecNumber evidence="2">3.2.1.14</ecNumber>
    </recommendedName>
</protein>
<organism evidence="4 5">
    <name type="scientific">Cylindrodendrum hubeiense</name>
    <dbReference type="NCBI Taxonomy" id="595255"/>
    <lineage>
        <taxon>Eukaryota</taxon>
        <taxon>Fungi</taxon>
        <taxon>Dikarya</taxon>
        <taxon>Ascomycota</taxon>
        <taxon>Pezizomycotina</taxon>
        <taxon>Sordariomycetes</taxon>
        <taxon>Hypocreomycetidae</taxon>
        <taxon>Hypocreales</taxon>
        <taxon>Nectriaceae</taxon>
        <taxon>Cylindrodendrum</taxon>
    </lineage>
</organism>
<evidence type="ECO:0000313" key="4">
    <source>
        <dbReference type="EMBL" id="KAF7553411.1"/>
    </source>
</evidence>
<accession>A0A9P5HIF1</accession>
<name>A0A9P5HIF1_9HYPO</name>
<dbReference type="PANTHER" id="PTHR11177">
    <property type="entry name" value="CHITINASE"/>
    <property type="match status" value="1"/>
</dbReference>
<dbReference type="GO" id="GO:0008843">
    <property type="term" value="F:endochitinase activity"/>
    <property type="evidence" value="ECO:0007669"/>
    <property type="project" value="UniProtKB-EC"/>
</dbReference>
<dbReference type="InterPro" id="IPR001223">
    <property type="entry name" value="Glyco_hydro18_cat"/>
</dbReference>
<dbReference type="Gene3D" id="3.10.50.10">
    <property type="match status" value="1"/>
</dbReference>
<dbReference type="InterPro" id="IPR050314">
    <property type="entry name" value="Glycosyl_Hydrlase_18"/>
</dbReference>
<reference evidence="4" key="1">
    <citation type="submission" date="2020-03" db="EMBL/GenBank/DDBJ databases">
        <title>Draft Genome Sequence of Cylindrodendrum hubeiense.</title>
        <authorList>
            <person name="Buettner E."/>
            <person name="Kellner H."/>
        </authorList>
    </citation>
    <scope>NUCLEOTIDE SEQUENCE</scope>
    <source>
        <strain evidence="4">IHI 201604</strain>
    </source>
</reference>
<dbReference type="EMBL" id="JAANBB010000046">
    <property type="protein sequence ID" value="KAF7553411.1"/>
    <property type="molecule type" value="Genomic_DNA"/>
</dbReference>
<dbReference type="GO" id="GO:0008061">
    <property type="term" value="F:chitin binding"/>
    <property type="evidence" value="ECO:0007669"/>
    <property type="project" value="InterPro"/>
</dbReference>
<comment type="caution">
    <text evidence="4">The sequence shown here is derived from an EMBL/GenBank/DDBJ whole genome shotgun (WGS) entry which is preliminary data.</text>
</comment>
<dbReference type="InterPro" id="IPR011583">
    <property type="entry name" value="Chitinase_II/V-like_cat"/>
</dbReference>
<gene>
    <name evidence="4" type="ORF">G7Z17_g3646</name>
</gene>
<dbReference type="PROSITE" id="PS51910">
    <property type="entry name" value="GH18_2"/>
    <property type="match status" value="1"/>
</dbReference>
<proteinExistence type="inferred from homology"/>
<keyword evidence="5" id="KW-1185">Reference proteome</keyword>
<dbReference type="Gene3D" id="3.20.20.80">
    <property type="entry name" value="Glycosidases"/>
    <property type="match status" value="1"/>
</dbReference>